<keyword evidence="3" id="KW-0378">Hydrolase</keyword>
<gene>
    <name evidence="3" type="ORF">MNBD_ALPHA07-776</name>
</gene>
<dbReference type="Gene3D" id="3.10.350.10">
    <property type="entry name" value="LysM domain"/>
    <property type="match status" value="2"/>
</dbReference>
<dbReference type="AlphaFoldDB" id="A0A3B0S8H0"/>
<dbReference type="GO" id="GO:0004222">
    <property type="term" value="F:metalloendopeptidase activity"/>
    <property type="evidence" value="ECO:0007669"/>
    <property type="project" value="TreeGrafter"/>
</dbReference>
<dbReference type="Gene3D" id="2.70.70.10">
    <property type="entry name" value="Glucose Permease (Domain IIA)"/>
    <property type="match status" value="1"/>
</dbReference>
<dbReference type="Pfam" id="PF01476">
    <property type="entry name" value="LysM"/>
    <property type="match status" value="2"/>
</dbReference>
<name>A0A3B0S8H0_9ZZZZ</name>
<protein>
    <submittedName>
        <fullName evidence="3">Murein hydrolase activator EnvC</fullName>
    </submittedName>
</protein>
<organism evidence="3">
    <name type="scientific">hydrothermal vent metagenome</name>
    <dbReference type="NCBI Taxonomy" id="652676"/>
    <lineage>
        <taxon>unclassified sequences</taxon>
        <taxon>metagenomes</taxon>
        <taxon>ecological metagenomes</taxon>
    </lineage>
</organism>
<dbReference type="SUPFAM" id="SSF51261">
    <property type="entry name" value="Duplicated hybrid motif"/>
    <property type="match status" value="1"/>
</dbReference>
<proteinExistence type="predicted"/>
<reference evidence="3" key="1">
    <citation type="submission" date="2018-06" db="EMBL/GenBank/DDBJ databases">
        <authorList>
            <person name="Zhirakovskaya E."/>
        </authorList>
    </citation>
    <scope>NUCLEOTIDE SEQUENCE</scope>
</reference>
<dbReference type="InterPro" id="IPR011055">
    <property type="entry name" value="Dup_hybrid_motif"/>
</dbReference>
<evidence type="ECO:0000259" key="2">
    <source>
        <dbReference type="PROSITE" id="PS51782"/>
    </source>
</evidence>
<dbReference type="InterPro" id="IPR016047">
    <property type="entry name" value="M23ase_b-sheet_dom"/>
</dbReference>
<feature type="domain" description="LysM" evidence="2">
    <location>
        <begin position="72"/>
        <end position="116"/>
    </location>
</feature>
<dbReference type="PROSITE" id="PS51257">
    <property type="entry name" value="PROKAR_LIPOPROTEIN"/>
    <property type="match status" value="1"/>
</dbReference>
<dbReference type="InterPro" id="IPR036779">
    <property type="entry name" value="LysM_dom_sf"/>
</dbReference>
<dbReference type="SMART" id="SM00257">
    <property type="entry name" value="LysM"/>
    <property type="match status" value="2"/>
</dbReference>
<dbReference type="InterPro" id="IPR050570">
    <property type="entry name" value="Cell_wall_metabolism_enzyme"/>
</dbReference>
<feature type="domain" description="LysM" evidence="2">
    <location>
        <begin position="166"/>
        <end position="210"/>
    </location>
</feature>
<evidence type="ECO:0000313" key="3">
    <source>
        <dbReference type="EMBL" id="VAW01308.1"/>
    </source>
</evidence>
<accession>A0A3B0S8H0</accession>
<dbReference type="PANTHER" id="PTHR21666">
    <property type="entry name" value="PEPTIDASE-RELATED"/>
    <property type="match status" value="1"/>
</dbReference>
<sequence>MTKPHFHTPRSGLVISGTALILLGACTEPFDMDLRDAFNTGNGLSTADAALAASADRPQADARGIISYPGYQVAVAKNGDTVTSLANRIGVNADELARYNGVRPDDQLRDGEVVALPARVPEPLGGPILAPVDINSVAGNALDSAESPGIETTGLDPNTRVGVEPIRHKVERGETAFTIARLYNVSIRSLAEWNGLDSKFTVREGQYLLIPVALPGETTEPYNDTTTELPGAGSITPTPPSAATPLPDEDTTPLSQADENTAPDLGDSQTAADTGRMTWPVRGDIIREYSKGKSEGIDIAAAPGTPVKAAAAGVVAAITEDSNGVPIIVIKHPDNLLTVYSNIGNLRVAKGDKVTRGQPLAEIRSTGTAAVHFEVRDGFESVNPADFLS</sequence>
<dbReference type="CDD" id="cd12797">
    <property type="entry name" value="M23_peptidase"/>
    <property type="match status" value="1"/>
</dbReference>
<dbReference type="InterPro" id="IPR018392">
    <property type="entry name" value="LysM"/>
</dbReference>
<dbReference type="EMBL" id="UOEG01000224">
    <property type="protein sequence ID" value="VAW01308.1"/>
    <property type="molecule type" value="Genomic_DNA"/>
</dbReference>
<evidence type="ECO:0000256" key="1">
    <source>
        <dbReference type="SAM" id="MobiDB-lite"/>
    </source>
</evidence>
<dbReference type="Pfam" id="PF01551">
    <property type="entry name" value="Peptidase_M23"/>
    <property type="match status" value="1"/>
</dbReference>
<dbReference type="PANTHER" id="PTHR21666:SF270">
    <property type="entry name" value="MUREIN HYDROLASE ACTIVATOR ENVC"/>
    <property type="match status" value="1"/>
</dbReference>
<dbReference type="CDD" id="cd00118">
    <property type="entry name" value="LysM"/>
    <property type="match status" value="1"/>
</dbReference>
<dbReference type="SUPFAM" id="SSF54106">
    <property type="entry name" value="LysM domain"/>
    <property type="match status" value="1"/>
</dbReference>
<dbReference type="PROSITE" id="PS51782">
    <property type="entry name" value="LYSM"/>
    <property type="match status" value="2"/>
</dbReference>
<feature type="region of interest" description="Disordered" evidence="1">
    <location>
        <begin position="216"/>
        <end position="274"/>
    </location>
</feature>